<keyword evidence="6" id="KW-1185">Reference proteome</keyword>
<dbReference type="GO" id="GO:0008745">
    <property type="term" value="F:N-acetylmuramoyl-L-alanine amidase activity"/>
    <property type="evidence" value="ECO:0007669"/>
    <property type="project" value="InterPro"/>
</dbReference>
<dbReference type="OrthoDB" id="5178799at2"/>
<feature type="domain" description="Peptidoglycan recognition protein family" evidence="4">
    <location>
        <begin position="2"/>
        <end position="150"/>
    </location>
</feature>
<organism evidence="5 6">
    <name type="scientific">Haloactinopolyspora alba</name>
    <dbReference type="NCBI Taxonomy" id="648780"/>
    <lineage>
        <taxon>Bacteria</taxon>
        <taxon>Bacillati</taxon>
        <taxon>Actinomycetota</taxon>
        <taxon>Actinomycetes</taxon>
        <taxon>Jiangellales</taxon>
        <taxon>Jiangellaceae</taxon>
        <taxon>Haloactinopolyspora</taxon>
    </lineage>
</organism>
<dbReference type="PANTHER" id="PTHR11022:SF41">
    <property type="entry name" value="PEPTIDOGLYCAN-RECOGNITION PROTEIN LC-RELATED"/>
    <property type="match status" value="1"/>
</dbReference>
<dbReference type="Proteomes" id="UP000243528">
    <property type="component" value="Unassembled WGS sequence"/>
</dbReference>
<dbReference type="Gene3D" id="1.10.101.10">
    <property type="entry name" value="PGBD-like superfamily/PGBD"/>
    <property type="match status" value="1"/>
</dbReference>
<dbReference type="PANTHER" id="PTHR11022">
    <property type="entry name" value="PEPTIDOGLYCAN RECOGNITION PROTEIN"/>
    <property type="match status" value="1"/>
</dbReference>
<dbReference type="InterPro" id="IPR036505">
    <property type="entry name" value="Amidase/PGRP_sf"/>
</dbReference>
<dbReference type="InterPro" id="IPR036366">
    <property type="entry name" value="PGBDSf"/>
</dbReference>
<dbReference type="Pfam" id="PF01471">
    <property type="entry name" value="PG_binding_1"/>
    <property type="match status" value="1"/>
</dbReference>
<evidence type="ECO:0000256" key="2">
    <source>
        <dbReference type="SAM" id="MobiDB-lite"/>
    </source>
</evidence>
<evidence type="ECO:0000313" key="5">
    <source>
        <dbReference type="EMBL" id="PSK95761.1"/>
    </source>
</evidence>
<keyword evidence="5" id="KW-0378">Hydrolase</keyword>
<dbReference type="InterPro" id="IPR047763">
    <property type="entry name" value="PG_bind_dom_phiBT1-type"/>
</dbReference>
<dbReference type="InterPro" id="IPR002477">
    <property type="entry name" value="Peptidoglycan-bd-like"/>
</dbReference>
<feature type="compositionally biased region" description="Basic and acidic residues" evidence="2">
    <location>
        <begin position="1"/>
        <end position="10"/>
    </location>
</feature>
<dbReference type="NCBIfam" id="NF038080">
    <property type="entry name" value="PG_bind_siph"/>
    <property type="match status" value="1"/>
</dbReference>
<dbReference type="SUPFAM" id="SSF47090">
    <property type="entry name" value="PGBD-like"/>
    <property type="match status" value="1"/>
</dbReference>
<feature type="region of interest" description="Disordered" evidence="2">
    <location>
        <begin position="1"/>
        <end position="28"/>
    </location>
</feature>
<dbReference type="SMART" id="SM00701">
    <property type="entry name" value="PGRP"/>
    <property type="match status" value="1"/>
</dbReference>
<dbReference type="SMART" id="SM00644">
    <property type="entry name" value="Ami_2"/>
    <property type="match status" value="1"/>
</dbReference>
<evidence type="ECO:0000259" key="3">
    <source>
        <dbReference type="SMART" id="SM00644"/>
    </source>
</evidence>
<reference evidence="5 6" key="1">
    <citation type="submission" date="2018-03" db="EMBL/GenBank/DDBJ databases">
        <title>Genomic Encyclopedia of Archaeal and Bacterial Type Strains, Phase II (KMG-II): from individual species to whole genera.</title>
        <authorList>
            <person name="Goeker M."/>
        </authorList>
    </citation>
    <scope>NUCLEOTIDE SEQUENCE [LARGE SCALE GENOMIC DNA]</scope>
    <source>
        <strain evidence="5 6">DSM 45211</strain>
    </source>
</reference>
<evidence type="ECO:0000259" key="4">
    <source>
        <dbReference type="SMART" id="SM00701"/>
    </source>
</evidence>
<dbReference type="InterPro" id="IPR015510">
    <property type="entry name" value="PGRP"/>
</dbReference>
<protein>
    <submittedName>
        <fullName evidence="5">Peptidoglycan hydrolase-like protein with peptidoglycan-binding domain</fullName>
    </submittedName>
</protein>
<dbReference type="Gene3D" id="3.40.80.10">
    <property type="entry name" value="Peptidoglycan recognition protein-like"/>
    <property type="match status" value="1"/>
</dbReference>
<dbReference type="AlphaFoldDB" id="A0A2P8DEX7"/>
<dbReference type="InterPro" id="IPR006619">
    <property type="entry name" value="PGRP_domain_met/bac"/>
</dbReference>
<dbReference type="GO" id="GO:0009253">
    <property type="term" value="P:peptidoglycan catabolic process"/>
    <property type="evidence" value="ECO:0007669"/>
    <property type="project" value="InterPro"/>
</dbReference>
<feature type="region of interest" description="Disordered" evidence="2">
    <location>
        <begin position="245"/>
        <end position="287"/>
    </location>
</feature>
<dbReference type="SUPFAM" id="SSF55846">
    <property type="entry name" value="N-acetylmuramoyl-L-alanine amidase-like"/>
    <property type="match status" value="1"/>
</dbReference>
<dbReference type="EMBL" id="PYGE01000028">
    <property type="protein sequence ID" value="PSK95761.1"/>
    <property type="molecule type" value="Genomic_DNA"/>
</dbReference>
<dbReference type="InterPro" id="IPR036365">
    <property type="entry name" value="PGBD-like_sf"/>
</dbReference>
<dbReference type="RefSeq" id="WP_106539767.1">
    <property type="nucleotide sequence ID" value="NZ_PYGE01000028.1"/>
</dbReference>
<gene>
    <name evidence="5" type="ORF">CLV30_12813</name>
</gene>
<sequence length="381" mass="42318">MTSYHDRDDWTSEDQSGEDMDPDDVTAVAIHHPGDNRKLTRRSKWRIKRLLRSWWRYHVRTRGWRDIGYQVAVDGAGRVWELRGLEHVGAHCASAANPSANRRTVGVLFILGNGEQPTQRMLDAFGDLYRDRILPRYPKARSVVGHRQVRGAQTACPGDEVIDHIEAGTIDGDGSGAPNPPRPEWDGKRFPGESAFEIGQSHPAVKLLDKRLVAHGYDRHHDGDGYQPGPTYTKWTRANVRDFQQAQGWTGSGADGYPGPETWARLMEPASSKPDRDPGPSDEGPVVDLSKLRKAARTDPPRLSSKAAYPSGTKVIERALVAEGLLSRRYRDGVGHFGSKTVKAYGKWQRKCGYRGADADGVPGAESLRRLGDRRGFRVTG</sequence>
<evidence type="ECO:0000313" key="6">
    <source>
        <dbReference type="Proteomes" id="UP000243528"/>
    </source>
</evidence>
<comment type="similarity">
    <text evidence="1">Belongs to the N-acetylmuramoyl-L-alanine amidase 2 family.</text>
</comment>
<dbReference type="InterPro" id="IPR002502">
    <property type="entry name" value="Amidase_domain"/>
</dbReference>
<dbReference type="GO" id="GO:0008270">
    <property type="term" value="F:zinc ion binding"/>
    <property type="evidence" value="ECO:0007669"/>
    <property type="project" value="InterPro"/>
</dbReference>
<dbReference type="Pfam" id="PF01510">
    <property type="entry name" value="Amidase_2"/>
    <property type="match status" value="1"/>
</dbReference>
<feature type="compositionally biased region" description="Acidic residues" evidence="2">
    <location>
        <begin position="11"/>
        <end position="24"/>
    </location>
</feature>
<accession>A0A2P8DEX7</accession>
<proteinExistence type="inferred from homology"/>
<evidence type="ECO:0000256" key="1">
    <source>
        <dbReference type="ARBA" id="ARBA00007553"/>
    </source>
</evidence>
<name>A0A2P8DEX7_9ACTN</name>
<feature type="region of interest" description="Disordered" evidence="2">
    <location>
        <begin position="168"/>
        <end position="189"/>
    </location>
</feature>
<dbReference type="CDD" id="cd06583">
    <property type="entry name" value="PGRP"/>
    <property type="match status" value="1"/>
</dbReference>
<feature type="domain" description="N-acetylmuramoyl-L-alanine amidase" evidence="3">
    <location>
        <begin position="15"/>
        <end position="158"/>
    </location>
</feature>
<comment type="caution">
    <text evidence="5">The sequence shown here is derived from an EMBL/GenBank/DDBJ whole genome shotgun (WGS) entry which is preliminary data.</text>
</comment>